<feature type="region of interest" description="Disordered" evidence="1">
    <location>
        <begin position="1"/>
        <end position="32"/>
    </location>
</feature>
<sequence length="175" mass="18854">MRPRSARATRTTTPTSNDAAMPRVPSDGEDVSSIRVSLARSGGTRRPCVRLPDDDALDGRVESGRCDALGVSQGDLIRVAIDREEYHARVAGDSTGRLLRGAFDNRRLAREAGEGTNRLVEWLDANGRGPGDSVVLDVVVPGELYGLRIPGERTVYDANRGPRSSLADIAQDVDE</sequence>
<dbReference type="PATRIC" id="fig|1227467.4.peg.833"/>
<keyword evidence="3" id="KW-1185">Reference proteome</keyword>
<dbReference type="InterPro" id="IPR055536">
    <property type="entry name" value="DUF7112"/>
</dbReference>
<organism evidence="2 3">
    <name type="scientific">Halorubrum distributum JCM 9100</name>
    <dbReference type="NCBI Taxonomy" id="1227467"/>
    <lineage>
        <taxon>Archaea</taxon>
        <taxon>Methanobacteriati</taxon>
        <taxon>Methanobacteriota</taxon>
        <taxon>Stenosarchaea group</taxon>
        <taxon>Halobacteria</taxon>
        <taxon>Halobacteriales</taxon>
        <taxon>Haloferacaceae</taxon>
        <taxon>Halorubrum</taxon>
        <taxon>Halorubrum distributum group</taxon>
    </lineage>
</organism>
<name>M0EXM9_9EURY</name>
<dbReference type="Proteomes" id="UP000011526">
    <property type="component" value="Unassembled WGS sequence"/>
</dbReference>
<protein>
    <submittedName>
        <fullName evidence="2">Uncharacterized protein</fullName>
    </submittedName>
</protein>
<evidence type="ECO:0000313" key="3">
    <source>
        <dbReference type="Proteomes" id="UP000011526"/>
    </source>
</evidence>
<dbReference type="EMBL" id="AOJM01000034">
    <property type="protein sequence ID" value="ELZ51194.1"/>
    <property type="molecule type" value="Genomic_DNA"/>
</dbReference>
<comment type="caution">
    <text evidence="2">The sequence shown here is derived from an EMBL/GenBank/DDBJ whole genome shotgun (WGS) entry which is preliminary data.</text>
</comment>
<dbReference type="Pfam" id="PF23424">
    <property type="entry name" value="DUF7112"/>
    <property type="match status" value="1"/>
</dbReference>
<proteinExistence type="predicted"/>
<gene>
    <name evidence="2" type="ORF">C465_04464</name>
</gene>
<evidence type="ECO:0000256" key="1">
    <source>
        <dbReference type="SAM" id="MobiDB-lite"/>
    </source>
</evidence>
<accession>M0EXM9</accession>
<reference evidence="2 3" key="1">
    <citation type="journal article" date="2014" name="PLoS Genet.">
        <title>Phylogenetically driven sequencing of extremely halophilic archaea reveals strategies for static and dynamic osmo-response.</title>
        <authorList>
            <person name="Becker E.A."/>
            <person name="Seitzer P.M."/>
            <person name="Tritt A."/>
            <person name="Larsen D."/>
            <person name="Krusor M."/>
            <person name="Yao A.I."/>
            <person name="Wu D."/>
            <person name="Madern D."/>
            <person name="Eisen J.A."/>
            <person name="Darling A.E."/>
            <person name="Facciotti M.T."/>
        </authorList>
    </citation>
    <scope>NUCLEOTIDE SEQUENCE [LARGE SCALE GENOMIC DNA]</scope>
    <source>
        <strain evidence="2 3">JCM 9100</strain>
    </source>
</reference>
<dbReference type="AlphaFoldDB" id="M0EXM9"/>
<evidence type="ECO:0000313" key="2">
    <source>
        <dbReference type="EMBL" id="ELZ51194.1"/>
    </source>
</evidence>